<sequence length="165" mass="18025">MRRLSNLQWQGRLAEIQLQHDGFDAPIHMPAPDLHREASLHGSTEGSIHGPARLKQLAIGFAAGGEPGSHLSDRLAMPASGDTLLQMIRAAGFEPPEAPRVVGIDDSAWPMGQRYGTIVCDLERGWNTIGIEVIARERVLLRLQMPGNIVAHTRSPYAQIILDAQ</sequence>
<evidence type="ECO:0000313" key="1">
    <source>
        <dbReference type="EMBL" id="PAQ12499.1"/>
    </source>
</evidence>
<dbReference type="RefSeq" id="WP_095490733.1">
    <property type="nucleotide sequence ID" value="NZ_NPKJ01000003.1"/>
</dbReference>
<evidence type="ECO:0000313" key="2">
    <source>
        <dbReference type="Proteomes" id="UP000216442"/>
    </source>
</evidence>
<dbReference type="EMBL" id="NPKJ01000003">
    <property type="protein sequence ID" value="PAQ12499.1"/>
    <property type="molecule type" value="Genomic_DNA"/>
</dbReference>
<organism evidence="1 2">
    <name type="scientific">Mesorhizobium temperatum</name>
    <dbReference type="NCBI Taxonomy" id="241416"/>
    <lineage>
        <taxon>Bacteria</taxon>
        <taxon>Pseudomonadati</taxon>
        <taxon>Pseudomonadota</taxon>
        <taxon>Alphaproteobacteria</taxon>
        <taxon>Hyphomicrobiales</taxon>
        <taxon>Phyllobacteriaceae</taxon>
        <taxon>Mesorhizobium</taxon>
    </lineage>
</organism>
<dbReference type="Proteomes" id="UP000216442">
    <property type="component" value="Unassembled WGS sequence"/>
</dbReference>
<proteinExistence type="predicted"/>
<gene>
    <name evidence="1" type="ORF">CIT26_00430</name>
</gene>
<protein>
    <submittedName>
        <fullName evidence="1">Uncharacterized protein</fullName>
    </submittedName>
</protein>
<comment type="caution">
    <text evidence="1">The sequence shown here is derived from an EMBL/GenBank/DDBJ whole genome shotgun (WGS) entry which is preliminary data.</text>
</comment>
<keyword evidence="2" id="KW-1185">Reference proteome</keyword>
<accession>A0A271LWS6</accession>
<dbReference type="OrthoDB" id="46712at2"/>
<dbReference type="AlphaFoldDB" id="A0A271LWS6"/>
<name>A0A271LWS6_9HYPH</name>
<reference evidence="1 2" key="1">
    <citation type="submission" date="2017-08" db="EMBL/GenBank/DDBJ databases">
        <title>Mesorhizobium wenxinae sp. nov., a novel rhizobial species isolated from root nodules of chickpea (Cicer arietinum L.).</title>
        <authorList>
            <person name="Zhang J."/>
        </authorList>
    </citation>
    <scope>NUCLEOTIDE SEQUENCE [LARGE SCALE GENOMIC DNA]</scope>
    <source>
        <strain evidence="1 2">SDW018</strain>
    </source>
</reference>